<dbReference type="EMBL" id="CP018145">
    <property type="protein sequence ID" value="ASJ54341.1"/>
    <property type="molecule type" value="Genomic_DNA"/>
</dbReference>
<evidence type="ECO:0000256" key="6">
    <source>
        <dbReference type="SAM" id="MobiDB-lite"/>
    </source>
</evidence>
<evidence type="ECO:0000256" key="8">
    <source>
        <dbReference type="SAM" id="SignalP"/>
    </source>
</evidence>
<evidence type="ECO:0000313" key="9">
    <source>
        <dbReference type="EMBL" id="ASJ54341.1"/>
    </source>
</evidence>
<dbReference type="Proteomes" id="UP000197781">
    <property type="component" value="Chromosome"/>
</dbReference>
<dbReference type="InterPro" id="IPR022781">
    <property type="entry name" value="Flagellar_biosynth_FliO"/>
</dbReference>
<evidence type="ECO:0000256" key="5">
    <source>
        <dbReference type="ARBA" id="ARBA00023136"/>
    </source>
</evidence>
<name>A0A220MH11_9BACL</name>
<keyword evidence="3 7" id="KW-0812">Transmembrane</keyword>
<feature type="chain" id="PRO_5012781488" evidence="8">
    <location>
        <begin position="33"/>
        <end position="226"/>
    </location>
</feature>
<feature type="region of interest" description="Disordered" evidence="6">
    <location>
        <begin position="204"/>
        <end position="226"/>
    </location>
</feature>
<evidence type="ECO:0000256" key="2">
    <source>
        <dbReference type="ARBA" id="ARBA00022475"/>
    </source>
</evidence>
<evidence type="ECO:0000256" key="7">
    <source>
        <dbReference type="SAM" id="Phobius"/>
    </source>
</evidence>
<feature type="signal peptide" evidence="8">
    <location>
        <begin position="1"/>
        <end position="32"/>
    </location>
</feature>
<keyword evidence="5 7" id="KW-0472">Membrane</keyword>
<evidence type="ECO:0000256" key="1">
    <source>
        <dbReference type="ARBA" id="ARBA00004236"/>
    </source>
</evidence>
<accession>A0A220MH11</accession>
<dbReference type="GO" id="GO:0016020">
    <property type="term" value="C:membrane"/>
    <property type="evidence" value="ECO:0007669"/>
    <property type="project" value="InterPro"/>
</dbReference>
<organism evidence="9 10">
    <name type="scientific">Brevibacillus formosus</name>
    <dbReference type="NCBI Taxonomy" id="54913"/>
    <lineage>
        <taxon>Bacteria</taxon>
        <taxon>Bacillati</taxon>
        <taxon>Bacillota</taxon>
        <taxon>Bacilli</taxon>
        <taxon>Bacillales</taxon>
        <taxon>Paenibacillaceae</taxon>
        <taxon>Brevibacillus</taxon>
    </lineage>
</organism>
<dbReference type="GO" id="GO:0044781">
    <property type="term" value="P:bacterial-type flagellum organization"/>
    <property type="evidence" value="ECO:0007669"/>
    <property type="project" value="InterPro"/>
</dbReference>
<keyword evidence="8" id="KW-0732">Signal</keyword>
<feature type="transmembrane region" description="Helical" evidence="7">
    <location>
        <begin position="71"/>
        <end position="93"/>
    </location>
</feature>
<dbReference type="KEGG" id="bfm:BP422_12730"/>
<evidence type="ECO:0000256" key="3">
    <source>
        <dbReference type="ARBA" id="ARBA00022692"/>
    </source>
</evidence>
<evidence type="ECO:0000256" key="4">
    <source>
        <dbReference type="ARBA" id="ARBA00022989"/>
    </source>
</evidence>
<sequence>MMMIRNAGARLILAFSLILLLFVSSLPSTVFAEGSVADAYNQGKVPTSNAPAGSEQPAAIPGSGTGSMIGYLVQVIFSLGFIAVLIFLLLRFLGRRQGAQSHGPIKVISATALGNGKTLQVVMIGESLYIVGVGENVQLLRRIEPGEEVDLILADAEIKPMKSPFSLEWLPFGKKKQAEEEILFSSDMDGKSFQDLLQGQWNDLKNRPQQTEHWKKEQAQDRGDQK</sequence>
<keyword evidence="4 7" id="KW-1133">Transmembrane helix</keyword>
<keyword evidence="9" id="KW-0969">Cilium</keyword>
<comment type="subcellular location">
    <subcellularLocation>
        <location evidence="1">Cell membrane</location>
    </subcellularLocation>
</comment>
<reference evidence="9 10" key="1">
    <citation type="submission" date="2016-11" db="EMBL/GenBank/DDBJ databases">
        <authorList>
            <person name="Jaros S."/>
            <person name="Januszkiewicz K."/>
            <person name="Wedrychowicz H."/>
        </authorList>
    </citation>
    <scope>NUCLEOTIDE SEQUENCE [LARGE SCALE GENOMIC DNA]</scope>
    <source>
        <strain evidence="9 10">NF2</strain>
    </source>
</reference>
<dbReference type="AlphaFoldDB" id="A0A220MH11"/>
<keyword evidence="9" id="KW-0966">Cell projection</keyword>
<dbReference type="RefSeq" id="WP_088908100.1">
    <property type="nucleotide sequence ID" value="NZ_CP018145.1"/>
</dbReference>
<keyword evidence="2" id="KW-1003">Cell membrane</keyword>
<proteinExistence type="predicted"/>
<keyword evidence="9" id="KW-0282">Flagellum</keyword>
<dbReference type="Pfam" id="PF04347">
    <property type="entry name" value="FliO"/>
    <property type="match status" value="1"/>
</dbReference>
<protein>
    <submittedName>
        <fullName evidence="9">Flagellar biosynthesis protein FliZ</fullName>
    </submittedName>
</protein>
<gene>
    <name evidence="9" type="ORF">BP422_12730</name>
</gene>
<evidence type="ECO:0000313" key="10">
    <source>
        <dbReference type="Proteomes" id="UP000197781"/>
    </source>
</evidence>